<feature type="domain" description="Aminotransferase class V" evidence="2">
    <location>
        <begin position="108"/>
        <end position="312"/>
    </location>
</feature>
<gene>
    <name evidence="3" type="ORF">HK097_002810</name>
</gene>
<comment type="caution">
    <text evidence="3">The sequence shown here is derived from an EMBL/GenBank/DDBJ whole genome shotgun (WGS) entry which is preliminary data.</text>
</comment>
<dbReference type="Gene3D" id="3.40.640.10">
    <property type="entry name" value="Type I PLP-dependent aspartate aminotransferase-like (Major domain)"/>
    <property type="match status" value="1"/>
</dbReference>
<keyword evidence="4" id="KW-1185">Reference proteome</keyword>
<organism evidence="3 4">
    <name type="scientific">Rhizophlyctis rosea</name>
    <dbReference type="NCBI Taxonomy" id="64517"/>
    <lineage>
        <taxon>Eukaryota</taxon>
        <taxon>Fungi</taxon>
        <taxon>Fungi incertae sedis</taxon>
        <taxon>Chytridiomycota</taxon>
        <taxon>Chytridiomycota incertae sedis</taxon>
        <taxon>Chytridiomycetes</taxon>
        <taxon>Rhizophlyctidales</taxon>
        <taxon>Rhizophlyctidaceae</taxon>
        <taxon>Rhizophlyctis</taxon>
    </lineage>
</organism>
<reference evidence="3" key="1">
    <citation type="submission" date="2020-05" db="EMBL/GenBank/DDBJ databases">
        <title>Phylogenomic resolution of chytrid fungi.</title>
        <authorList>
            <person name="Stajich J.E."/>
            <person name="Amses K."/>
            <person name="Simmons R."/>
            <person name="Seto K."/>
            <person name="Myers J."/>
            <person name="Bonds A."/>
            <person name="Quandt C.A."/>
            <person name="Barry K."/>
            <person name="Liu P."/>
            <person name="Grigoriev I."/>
            <person name="Longcore J.E."/>
            <person name="James T.Y."/>
        </authorList>
    </citation>
    <scope>NUCLEOTIDE SEQUENCE</scope>
    <source>
        <strain evidence="3">JEL0318</strain>
    </source>
</reference>
<dbReference type="Pfam" id="PF00266">
    <property type="entry name" value="Aminotran_5"/>
    <property type="match status" value="1"/>
</dbReference>
<dbReference type="EMBL" id="JADGJD010000163">
    <property type="protein sequence ID" value="KAJ3054028.1"/>
    <property type="molecule type" value="Genomic_DNA"/>
</dbReference>
<sequence>MNSMKWQWNPLKTRRDSRAKSEPKPIGKDVNSDDFQAANGTITSLLSRVRLKSPPVPFGGETRAVSKTSPEHLAYTSFLKQHPEYLRTLELDDVRKEEFERLDKQRHIYLDYTGGAVYPKSLVESHTSILLHSTLGNPHSVNPTSTLSTEYADAARAAVLRFFEADPKIYDVMFTQNATGALKLVGESYPFTEGSRLLLPLDSHNSVAGISEFAKRKEATVDIIPLQHDLRLDDSDVLKSLHIPPSSASQPNLFIYPAQSNLSGVQHSLEYIRLAKAQGWDVFLDASAYVPTKKLNLSEVPVDFVCISFYKVCLGTLPVLGV</sequence>
<proteinExistence type="predicted"/>
<evidence type="ECO:0000313" key="4">
    <source>
        <dbReference type="Proteomes" id="UP001212841"/>
    </source>
</evidence>
<dbReference type="SUPFAM" id="SSF53383">
    <property type="entry name" value="PLP-dependent transferases"/>
    <property type="match status" value="1"/>
</dbReference>
<dbReference type="InterPro" id="IPR000192">
    <property type="entry name" value="Aminotrans_V_dom"/>
</dbReference>
<dbReference type="InterPro" id="IPR015421">
    <property type="entry name" value="PyrdxlP-dep_Trfase_major"/>
</dbReference>
<feature type="compositionally biased region" description="Basic and acidic residues" evidence="1">
    <location>
        <begin position="13"/>
        <end position="31"/>
    </location>
</feature>
<evidence type="ECO:0000313" key="3">
    <source>
        <dbReference type="EMBL" id="KAJ3054028.1"/>
    </source>
</evidence>
<dbReference type="InterPro" id="IPR015424">
    <property type="entry name" value="PyrdxlP-dep_Trfase"/>
</dbReference>
<name>A0AAD5SIL6_9FUNG</name>
<evidence type="ECO:0000256" key="1">
    <source>
        <dbReference type="SAM" id="MobiDB-lite"/>
    </source>
</evidence>
<dbReference type="GO" id="GO:0008265">
    <property type="term" value="F:molybdenum cofactor sulfurtransferase activity"/>
    <property type="evidence" value="ECO:0007669"/>
    <property type="project" value="TreeGrafter"/>
</dbReference>
<accession>A0AAD5SIL6</accession>
<dbReference type="PANTHER" id="PTHR14237:SF80">
    <property type="entry name" value="MOLYBDENUM COFACTOR SULFURASE"/>
    <property type="match status" value="1"/>
</dbReference>
<protein>
    <recommendedName>
        <fullName evidence="2">Aminotransferase class V domain-containing protein</fullName>
    </recommendedName>
</protein>
<dbReference type="Proteomes" id="UP001212841">
    <property type="component" value="Unassembled WGS sequence"/>
</dbReference>
<feature type="region of interest" description="Disordered" evidence="1">
    <location>
        <begin position="1"/>
        <end position="34"/>
    </location>
</feature>
<evidence type="ECO:0000259" key="2">
    <source>
        <dbReference type="Pfam" id="PF00266"/>
    </source>
</evidence>
<dbReference type="GO" id="GO:0043545">
    <property type="term" value="P:molybdopterin cofactor metabolic process"/>
    <property type="evidence" value="ECO:0007669"/>
    <property type="project" value="TreeGrafter"/>
</dbReference>
<dbReference type="PANTHER" id="PTHR14237">
    <property type="entry name" value="MOLYBDOPTERIN COFACTOR SULFURASE MOSC"/>
    <property type="match status" value="1"/>
</dbReference>
<dbReference type="AlphaFoldDB" id="A0AAD5SIL6"/>